<dbReference type="EMBL" id="CP039381">
    <property type="protein sequence ID" value="QCT06279.1"/>
    <property type="molecule type" value="Genomic_DNA"/>
</dbReference>
<dbReference type="GO" id="GO:0032993">
    <property type="term" value="C:protein-DNA complex"/>
    <property type="evidence" value="ECO:0007669"/>
    <property type="project" value="TreeGrafter"/>
</dbReference>
<dbReference type="InterPro" id="IPR000847">
    <property type="entry name" value="LysR_HTH_N"/>
</dbReference>
<dbReference type="RefSeq" id="WP_138156366.1">
    <property type="nucleotide sequence ID" value="NZ_CP039381.1"/>
</dbReference>
<dbReference type="PRINTS" id="PR00039">
    <property type="entry name" value="HTHLYSR"/>
</dbReference>
<evidence type="ECO:0000313" key="6">
    <source>
        <dbReference type="EMBL" id="QCT06279.1"/>
    </source>
</evidence>
<dbReference type="KEGG" id="ruj:E5Z56_02440"/>
<sequence length="306" mass="35720">MNLLHLKYAIEIEKTQSINKAAENLYMGQPNLSRAIKELERSMGVKIFQRTSKGMIPTPEGIEFLGYAKKILAQVDQVENLFSKNKRNTQKFSISVPRSSYISSAFVNFCSKIDEDKRAEIYYQETNNQQAIRNILENDFKMGIVRYDVNYEETFKKYLEEKKLEAKDIFQFKYNIVVSKNDPLALKNSVTTEDLSNYIIISHADPYVPSLPAHDLQKEDMGYNNERHIFVYERASQLELLSKVKNTCMFVSPMPKHLLNIYGLKEIKCSDKVGMYKDVLIYRKKQKLDSFDELFINELENSIKEH</sequence>
<name>A0A4P8XW28_9FIRM</name>
<keyword evidence="2" id="KW-0805">Transcription regulation</keyword>
<proteinExistence type="inferred from homology"/>
<comment type="similarity">
    <text evidence="1">Belongs to the LysR transcriptional regulatory family.</text>
</comment>
<dbReference type="SUPFAM" id="SSF46785">
    <property type="entry name" value="Winged helix' DNA-binding domain"/>
    <property type="match status" value="1"/>
</dbReference>
<dbReference type="GO" id="GO:0003700">
    <property type="term" value="F:DNA-binding transcription factor activity"/>
    <property type="evidence" value="ECO:0007669"/>
    <property type="project" value="InterPro"/>
</dbReference>
<dbReference type="PANTHER" id="PTHR30346:SF0">
    <property type="entry name" value="HCA OPERON TRANSCRIPTIONAL ACTIVATOR HCAR"/>
    <property type="match status" value="1"/>
</dbReference>
<dbReference type="FunFam" id="1.10.10.10:FF:000001">
    <property type="entry name" value="LysR family transcriptional regulator"/>
    <property type="match status" value="1"/>
</dbReference>
<evidence type="ECO:0000313" key="7">
    <source>
        <dbReference type="Proteomes" id="UP000301475"/>
    </source>
</evidence>
<dbReference type="GO" id="GO:0003677">
    <property type="term" value="F:DNA binding"/>
    <property type="evidence" value="ECO:0007669"/>
    <property type="project" value="UniProtKB-KW"/>
</dbReference>
<gene>
    <name evidence="6" type="ORF">E5Z56_02440</name>
</gene>
<evidence type="ECO:0000256" key="1">
    <source>
        <dbReference type="ARBA" id="ARBA00009437"/>
    </source>
</evidence>
<dbReference type="InterPro" id="IPR036388">
    <property type="entry name" value="WH-like_DNA-bd_sf"/>
</dbReference>
<protein>
    <submittedName>
        <fullName evidence="6">LysR family transcriptional regulator</fullName>
    </submittedName>
</protein>
<evidence type="ECO:0000259" key="5">
    <source>
        <dbReference type="PROSITE" id="PS50931"/>
    </source>
</evidence>
<dbReference type="PANTHER" id="PTHR30346">
    <property type="entry name" value="TRANSCRIPTIONAL DUAL REGULATOR HCAR-RELATED"/>
    <property type="match status" value="1"/>
</dbReference>
<dbReference type="OrthoDB" id="9803714at2"/>
<dbReference type="InterPro" id="IPR036390">
    <property type="entry name" value="WH_DNA-bd_sf"/>
</dbReference>
<evidence type="ECO:0000256" key="2">
    <source>
        <dbReference type="ARBA" id="ARBA00023015"/>
    </source>
</evidence>
<keyword evidence="4" id="KW-0804">Transcription</keyword>
<dbReference type="SUPFAM" id="SSF53850">
    <property type="entry name" value="Periplasmic binding protein-like II"/>
    <property type="match status" value="1"/>
</dbReference>
<organism evidence="6 7">
    <name type="scientific">Ruminococcus bovis</name>
    <dbReference type="NCBI Taxonomy" id="2564099"/>
    <lineage>
        <taxon>Bacteria</taxon>
        <taxon>Bacillati</taxon>
        <taxon>Bacillota</taxon>
        <taxon>Clostridia</taxon>
        <taxon>Eubacteriales</taxon>
        <taxon>Oscillospiraceae</taxon>
        <taxon>Ruminococcus</taxon>
    </lineage>
</organism>
<dbReference type="Pfam" id="PF00126">
    <property type="entry name" value="HTH_1"/>
    <property type="match status" value="1"/>
</dbReference>
<dbReference type="Gene3D" id="1.10.10.10">
    <property type="entry name" value="Winged helix-like DNA-binding domain superfamily/Winged helix DNA-binding domain"/>
    <property type="match status" value="1"/>
</dbReference>
<dbReference type="AlphaFoldDB" id="A0A4P8XW28"/>
<keyword evidence="7" id="KW-1185">Reference proteome</keyword>
<evidence type="ECO:0000256" key="4">
    <source>
        <dbReference type="ARBA" id="ARBA00023163"/>
    </source>
</evidence>
<dbReference type="Proteomes" id="UP000301475">
    <property type="component" value="Chromosome"/>
</dbReference>
<reference evidence="6 7" key="1">
    <citation type="submission" date="2019-04" db="EMBL/GenBank/DDBJ databases">
        <authorList>
            <person name="Embree M."/>
            <person name="Gaffney J.R."/>
        </authorList>
    </citation>
    <scope>NUCLEOTIDE SEQUENCE [LARGE SCALE GENOMIC DNA]</scope>
    <source>
        <strain evidence="6 7">JE7A12</strain>
    </source>
</reference>
<feature type="domain" description="HTH lysR-type" evidence="5">
    <location>
        <begin position="1"/>
        <end position="58"/>
    </location>
</feature>
<keyword evidence="3" id="KW-0238">DNA-binding</keyword>
<evidence type="ECO:0000256" key="3">
    <source>
        <dbReference type="ARBA" id="ARBA00023125"/>
    </source>
</evidence>
<dbReference type="PROSITE" id="PS50931">
    <property type="entry name" value="HTH_LYSR"/>
    <property type="match status" value="1"/>
</dbReference>
<accession>A0A4P8XW28</accession>